<evidence type="ECO:0000313" key="2">
    <source>
        <dbReference type="EMBL" id="HJB40275.1"/>
    </source>
</evidence>
<comment type="caution">
    <text evidence="2">The sequence shown here is derived from an EMBL/GenBank/DDBJ whole genome shotgun (WGS) entry which is preliminary data.</text>
</comment>
<evidence type="ECO:0000313" key="3">
    <source>
        <dbReference type="Proteomes" id="UP000824209"/>
    </source>
</evidence>
<feature type="region of interest" description="Disordered" evidence="1">
    <location>
        <begin position="64"/>
        <end position="84"/>
    </location>
</feature>
<gene>
    <name evidence="2" type="ORF">H9943_07760</name>
</gene>
<proteinExistence type="predicted"/>
<organism evidence="2 3">
    <name type="scientific">Candidatus Ruthenibacterium avium</name>
    <dbReference type="NCBI Taxonomy" id="2838751"/>
    <lineage>
        <taxon>Bacteria</taxon>
        <taxon>Bacillati</taxon>
        <taxon>Bacillota</taxon>
        <taxon>Clostridia</taxon>
        <taxon>Eubacteriales</taxon>
        <taxon>Oscillospiraceae</taxon>
        <taxon>Ruthenibacterium</taxon>
    </lineage>
</organism>
<reference evidence="2" key="1">
    <citation type="journal article" date="2021" name="PeerJ">
        <title>Extensive microbial diversity within the chicken gut microbiome revealed by metagenomics and culture.</title>
        <authorList>
            <person name="Gilroy R."/>
            <person name="Ravi A."/>
            <person name="Getino M."/>
            <person name="Pursley I."/>
            <person name="Horton D.L."/>
            <person name="Alikhan N.F."/>
            <person name="Baker D."/>
            <person name="Gharbi K."/>
            <person name="Hall N."/>
            <person name="Watson M."/>
            <person name="Adriaenssens E.M."/>
            <person name="Foster-Nyarko E."/>
            <person name="Jarju S."/>
            <person name="Secka A."/>
            <person name="Antonio M."/>
            <person name="Oren A."/>
            <person name="Chaudhuri R.R."/>
            <person name="La Ragione R."/>
            <person name="Hildebrand F."/>
            <person name="Pallen M.J."/>
        </authorList>
    </citation>
    <scope>NUCLEOTIDE SEQUENCE</scope>
    <source>
        <strain evidence="2">ChiBcec8-14828</strain>
    </source>
</reference>
<dbReference type="AlphaFoldDB" id="A0A9D2M2H7"/>
<dbReference type="Proteomes" id="UP000824209">
    <property type="component" value="Unassembled WGS sequence"/>
</dbReference>
<dbReference type="EMBL" id="DWYA01000063">
    <property type="protein sequence ID" value="HJB40275.1"/>
    <property type="molecule type" value="Genomic_DNA"/>
</dbReference>
<accession>A0A9D2M2H7</accession>
<evidence type="ECO:0000256" key="1">
    <source>
        <dbReference type="SAM" id="MobiDB-lite"/>
    </source>
</evidence>
<reference evidence="2" key="2">
    <citation type="submission" date="2021-04" db="EMBL/GenBank/DDBJ databases">
        <authorList>
            <person name="Gilroy R."/>
        </authorList>
    </citation>
    <scope>NUCLEOTIDE SEQUENCE</scope>
    <source>
        <strain evidence="2">ChiBcec8-14828</strain>
    </source>
</reference>
<name>A0A9D2M2H7_9FIRM</name>
<sequence>MLNKNYYHYESLVSICQGAAAIFIKPLQHRHGKRCFDKAGEKNTLSYSRNRQKLFAVAFILNGEPSRSPSGQARPALKTQKKAG</sequence>
<protein>
    <submittedName>
        <fullName evidence="2">Uncharacterized protein</fullName>
    </submittedName>
</protein>